<reference evidence="2 3" key="1">
    <citation type="submission" date="2021-01" db="EMBL/GenBank/DDBJ databases">
        <title>Whole genome shotgun sequence of Asanoa iriomotensis NBRC 100142.</title>
        <authorList>
            <person name="Komaki H."/>
            <person name="Tamura T."/>
        </authorList>
    </citation>
    <scope>NUCLEOTIDE SEQUENCE [LARGE SCALE GENOMIC DNA]</scope>
    <source>
        <strain evidence="2 3">NBRC 100142</strain>
    </source>
</reference>
<dbReference type="Proteomes" id="UP000624325">
    <property type="component" value="Unassembled WGS sequence"/>
</dbReference>
<comment type="caution">
    <text evidence="2">The sequence shown here is derived from an EMBL/GenBank/DDBJ whole genome shotgun (WGS) entry which is preliminary data.</text>
</comment>
<dbReference type="EMBL" id="BONC01000071">
    <property type="protein sequence ID" value="GIF60598.1"/>
    <property type="molecule type" value="Genomic_DNA"/>
</dbReference>
<accession>A0ABQ4CCV2</accession>
<evidence type="ECO:0000313" key="3">
    <source>
        <dbReference type="Proteomes" id="UP000624325"/>
    </source>
</evidence>
<dbReference type="InterPro" id="IPR013766">
    <property type="entry name" value="Thioredoxin_domain"/>
</dbReference>
<organism evidence="2 3">
    <name type="scientific">Asanoa iriomotensis</name>
    <dbReference type="NCBI Taxonomy" id="234613"/>
    <lineage>
        <taxon>Bacteria</taxon>
        <taxon>Bacillati</taxon>
        <taxon>Actinomycetota</taxon>
        <taxon>Actinomycetes</taxon>
        <taxon>Micromonosporales</taxon>
        <taxon>Micromonosporaceae</taxon>
        <taxon>Asanoa</taxon>
    </lineage>
</organism>
<name>A0ABQ4CCV2_9ACTN</name>
<keyword evidence="3" id="KW-1185">Reference proteome</keyword>
<dbReference type="PANTHER" id="PTHR42852:SF17">
    <property type="entry name" value="THIOREDOXIN-LIKE PROTEIN HI_1115"/>
    <property type="match status" value="1"/>
</dbReference>
<dbReference type="SUPFAM" id="SSF52833">
    <property type="entry name" value="Thioredoxin-like"/>
    <property type="match status" value="1"/>
</dbReference>
<dbReference type="InterPro" id="IPR000866">
    <property type="entry name" value="AhpC/TSA"/>
</dbReference>
<evidence type="ECO:0000313" key="2">
    <source>
        <dbReference type="EMBL" id="GIF60598.1"/>
    </source>
</evidence>
<dbReference type="Gene3D" id="3.40.30.10">
    <property type="entry name" value="Glutaredoxin"/>
    <property type="match status" value="1"/>
</dbReference>
<feature type="domain" description="Thioredoxin" evidence="1">
    <location>
        <begin position="1"/>
        <end position="135"/>
    </location>
</feature>
<dbReference type="InterPro" id="IPR050553">
    <property type="entry name" value="Thioredoxin_ResA/DsbE_sf"/>
</dbReference>
<proteinExistence type="predicted"/>
<sequence>MPQTLTFTARTVDSKQFDGASLSGKPVVLWFWAAWCPRCRAAADDVARIDRDFTDRVHVVGVAGLNSGEDAMRRFVTDRGIGGFVNLADDDGQIWQRFGVTTQEYYVLLDTAGEVVHKGPLTQDELRERVTAMVG</sequence>
<dbReference type="InterPro" id="IPR036249">
    <property type="entry name" value="Thioredoxin-like_sf"/>
</dbReference>
<protein>
    <recommendedName>
        <fullName evidence="1">Thioredoxin domain-containing protein</fullName>
    </recommendedName>
</protein>
<dbReference type="PANTHER" id="PTHR42852">
    <property type="entry name" value="THIOL:DISULFIDE INTERCHANGE PROTEIN DSBE"/>
    <property type="match status" value="1"/>
</dbReference>
<gene>
    <name evidence="2" type="ORF">Air01nite_66930</name>
</gene>
<evidence type="ECO:0000259" key="1">
    <source>
        <dbReference type="PROSITE" id="PS51352"/>
    </source>
</evidence>
<dbReference type="Pfam" id="PF00578">
    <property type="entry name" value="AhpC-TSA"/>
    <property type="match status" value="1"/>
</dbReference>
<dbReference type="PROSITE" id="PS51352">
    <property type="entry name" value="THIOREDOXIN_2"/>
    <property type="match status" value="1"/>
</dbReference>